<evidence type="ECO:0008006" key="4">
    <source>
        <dbReference type="Google" id="ProtNLM"/>
    </source>
</evidence>
<name>B8J5D8_ANAD2</name>
<evidence type="ECO:0000313" key="3">
    <source>
        <dbReference type="Proteomes" id="UP000007089"/>
    </source>
</evidence>
<dbReference type="AlphaFoldDB" id="B8J5D8"/>
<dbReference type="Proteomes" id="UP000007089">
    <property type="component" value="Chromosome"/>
</dbReference>
<keyword evidence="1" id="KW-0732">Signal</keyword>
<proteinExistence type="predicted"/>
<evidence type="ECO:0000256" key="1">
    <source>
        <dbReference type="SAM" id="SignalP"/>
    </source>
</evidence>
<dbReference type="PROSITE" id="PS51257">
    <property type="entry name" value="PROKAR_LIPOPROTEIN"/>
    <property type="match status" value="1"/>
</dbReference>
<dbReference type="KEGG" id="acp:A2cp1_3470"/>
<dbReference type="NCBIfam" id="NF033754">
    <property type="entry name" value="gliding_CglC"/>
    <property type="match status" value="1"/>
</dbReference>
<organism evidence="2 3">
    <name type="scientific">Anaeromyxobacter dehalogenans (strain ATCC BAA-258 / DSM 21875 / 2CP-1)</name>
    <dbReference type="NCBI Taxonomy" id="455488"/>
    <lineage>
        <taxon>Bacteria</taxon>
        <taxon>Pseudomonadati</taxon>
        <taxon>Myxococcota</taxon>
        <taxon>Myxococcia</taxon>
        <taxon>Myxococcales</taxon>
        <taxon>Cystobacterineae</taxon>
        <taxon>Anaeromyxobacteraceae</taxon>
        <taxon>Anaeromyxobacter</taxon>
    </lineage>
</organism>
<reference evidence="2" key="1">
    <citation type="submission" date="2009-01" db="EMBL/GenBank/DDBJ databases">
        <title>Complete sequence of Anaeromyxobacter dehalogenans 2CP-1.</title>
        <authorList>
            <consortium name="US DOE Joint Genome Institute"/>
            <person name="Lucas S."/>
            <person name="Copeland A."/>
            <person name="Lapidus A."/>
            <person name="Glavina del Rio T."/>
            <person name="Dalin E."/>
            <person name="Tice H."/>
            <person name="Bruce D."/>
            <person name="Goodwin L."/>
            <person name="Pitluck S."/>
            <person name="Saunders E."/>
            <person name="Brettin T."/>
            <person name="Detter J.C."/>
            <person name="Han C."/>
            <person name="Larimer F."/>
            <person name="Land M."/>
            <person name="Hauser L."/>
            <person name="Kyrpides N."/>
            <person name="Ovchinnikova G."/>
            <person name="Beliaev A.S."/>
            <person name="Richardson P."/>
        </authorList>
    </citation>
    <scope>NUCLEOTIDE SEQUENCE</scope>
    <source>
        <strain evidence="2">2CP-1</strain>
    </source>
</reference>
<dbReference type="RefSeq" id="WP_012527393.1">
    <property type="nucleotide sequence ID" value="NC_011891.1"/>
</dbReference>
<feature type="chain" id="PRO_5002872276" description="Lipoprotein" evidence="1">
    <location>
        <begin position="20"/>
        <end position="139"/>
    </location>
</feature>
<evidence type="ECO:0000313" key="2">
    <source>
        <dbReference type="EMBL" id="ACL66800.1"/>
    </source>
</evidence>
<sequence>MRPQVIRLIAALASAAALTACQNPNVGERCKLSWGSGDPPSPQTASGDYFESGNIGCEDLICIVSPAPEGSKYGGCSGDSCGYCSKPCVSDQDCYKSETGLVCDQVVLDPAFLASLDETTRQRYLGETQYSSYCVVPRQ</sequence>
<protein>
    <recommendedName>
        <fullName evidence="4">Lipoprotein</fullName>
    </recommendedName>
</protein>
<keyword evidence="3" id="KW-1185">Reference proteome</keyword>
<feature type="signal peptide" evidence="1">
    <location>
        <begin position="1"/>
        <end position="19"/>
    </location>
</feature>
<dbReference type="EMBL" id="CP001359">
    <property type="protein sequence ID" value="ACL66800.1"/>
    <property type="molecule type" value="Genomic_DNA"/>
</dbReference>
<gene>
    <name evidence="2" type="ordered locus">A2cp1_3470</name>
</gene>
<dbReference type="HOGENOM" id="CLU_1840948_0_0_7"/>
<accession>B8J5D8</accession>